<feature type="transmembrane region" description="Helical" evidence="1">
    <location>
        <begin position="21"/>
        <end position="42"/>
    </location>
</feature>
<keyword evidence="1" id="KW-1133">Transmembrane helix</keyword>
<evidence type="ECO:0000313" key="2">
    <source>
        <dbReference type="EMBL" id="MDX8472059.1"/>
    </source>
</evidence>
<sequence length="48" mass="5203">MTKNLGNAKPNAPAREIKNSPFGRIAPALFPLVVVVLGYLLGKQFFGF</sequence>
<organism evidence="2 3">
    <name type="scientific">Mesorhizobium dulcispinae</name>
    <dbReference type="NCBI Taxonomy" id="3072316"/>
    <lineage>
        <taxon>Bacteria</taxon>
        <taxon>Pseudomonadati</taxon>
        <taxon>Pseudomonadota</taxon>
        <taxon>Alphaproteobacteria</taxon>
        <taxon>Hyphomicrobiales</taxon>
        <taxon>Phyllobacteriaceae</taxon>
        <taxon>Mesorhizobium</taxon>
    </lineage>
</organism>
<dbReference type="EMBL" id="JAVIIZ010000003">
    <property type="protein sequence ID" value="MDX8472059.1"/>
    <property type="molecule type" value="Genomic_DNA"/>
</dbReference>
<keyword evidence="1" id="KW-0472">Membrane</keyword>
<gene>
    <name evidence="2" type="ORF">RFM27_08250</name>
</gene>
<name>A0ABU4XEU2_9HYPH</name>
<accession>A0ABU4XEU2</accession>
<evidence type="ECO:0000313" key="3">
    <source>
        <dbReference type="Proteomes" id="UP001271780"/>
    </source>
</evidence>
<proteinExistence type="predicted"/>
<reference evidence="2 3" key="1">
    <citation type="submission" date="2023-08" db="EMBL/GenBank/DDBJ databases">
        <title>Implementing the SeqCode for naming new Mesorhizobium species isolated from Vachellia karroo root nodules.</title>
        <authorList>
            <person name="Van Lill M."/>
        </authorList>
    </citation>
    <scope>NUCLEOTIDE SEQUENCE [LARGE SCALE GENOMIC DNA]</scope>
    <source>
        <strain evidence="2 3">VK23A</strain>
    </source>
</reference>
<keyword evidence="3" id="KW-1185">Reference proteome</keyword>
<dbReference type="RefSeq" id="WP_320316333.1">
    <property type="nucleotide sequence ID" value="NZ_JAVIIX010000004.1"/>
</dbReference>
<protein>
    <submittedName>
        <fullName evidence="2">Uncharacterized protein</fullName>
    </submittedName>
</protein>
<evidence type="ECO:0000256" key="1">
    <source>
        <dbReference type="SAM" id="Phobius"/>
    </source>
</evidence>
<keyword evidence="1" id="KW-0812">Transmembrane</keyword>
<dbReference type="Proteomes" id="UP001271780">
    <property type="component" value="Unassembled WGS sequence"/>
</dbReference>
<comment type="caution">
    <text evidence="2">The sequence shown here is derived from an EMBL/GenBank/DDBJ whole genome shotgun (WGS) entry which is preliminary data.</text>
</comment>